<dbReference type="PANTHER" id="PTHR34039:SF1">
    <property type="entry name" value="UPF0102 PROTEIN YRAN"/>
    <property type="match status" value="1"/>
</dbReference>
<name>A0ABQ6BYK2_9NEIS</name>
<keyword evidence="4" id="KW-1185">Reference proteome</keyword>
<dbReference type="InterPro" id="IPR011335">
    <property type="entry name" value="Restrct_endonuc-II-like"/>
</dbReference>
<organism evidence="3 4">
    <name type="scientific">Chitiniphilus shinanonensis</name>
    <dbReference type="NCBI Taxonomy" id="553088"/>
    <lineage>
        <taxon>Bacteria</taxon>
        <taxon>Pseudomonadati</taxon>
        <taxon>Pseudomonadota</taxon>
        <taxon>Betaproteobacteria</taxon>
        <taxon>Neisseriales</taxon>
        <taxon>Chitinibacteraceae</taxon>
        <taxon>Chitiniphilus</taxon>
    </lineage>
</organism>
<evidence type="ECO:0000313" key="3">
    <source>
        <dbReference type="EMBL" id="GLS04968.1"/>
    </source>
</evidence>
<comment type="similarity">
    <text evidence="1 2">Belongs to the UPF0102 family.</text>
</comment>
<protein>
    <recommendedName>
        <fullName evidence="2">UPF0102 protein GCM10007860_21170</fullName>
    </recommendedName>
</protein>
<dbReference type="Gene3D" id="3.40.1350.10">
    <property type="match status" value="1"/>
</dbReference>
<sequence length="112" mass="12142">MSGRGAAAEAQAADYLARHGLKIVARNWRCRQGEIDLIARDGDTLVFVEVRARAQSRFGGAAASITAAKQARVVNAARHYLQTVSPLPPCRFDAVCIDGERLQWLKACFDAG</sequence>
<dbReference type="NCBIfam" id="NF009150">
    <property type="entry name" value="PRK12497.1-3"/>
    <property type="match status" value="1"/>
</dbReference>
<dbReference type="Proteomes" id="UP001156836">
    <property type="component" value="Unassembled WGS sequence"/>
</dbReference>
<evidence type="ECO:0000313" key="4">
    <source>
        <dbReference type="Proteomes" id="UP001156836"/>
    </source>
</evidence>
<accession>A0ABQ6BYK2</accession>
<dbReference type="HAMAP" id="MF_00048">
    <property type="entry name" value="UPF0102"/>
    <property type="match status" value="1"/>
</dbReference>
<reference evidence="4" key="1">
    <citation type="journal article" date="2019" name="Int. J. Syst. Evol. Microbiol.">
        <title>The Global Catalogue of Microorganisms (GCM) 10K type strain sequencing project: providing services to taxonomists for standard genome sequencing and annotation.</title>
        <authorList>
            <consortium name="The Broad Institute Genomics Platform"/>
            <consortium name="The Broad Institute Genome Sequencing Center for Infectious Disease"/>
            <person name="Wu L."/>
            <person name="Ma J."/>
        </authorList>
    </citation>
    <scope>NUCLEOTIDE SEQUENCE [LARGE SCALE GENOMIC DNA]</scope>
    <source>
        <strain evidence="4">NBRC 104970</strain>
    </source>
</reference>
<proteinExistence type="inferred from homology"/>
<dbReference type="EMBL" id="BSOZ01000030">
    <property type="protein sequence ID" value="GLS04968.1"/>
    <property type="molecule type" value="Genomic_DNA"/>
</dbReference>
<dbReference type="CDD" id="cd20736">
    <property type="entry name" value="PoNe_Nuclease"/>
    <property type="match status" value="1"/>
</dbReference>
<dbReference type="SUPFAM" id="SSF52980">
    <property type="entry name" value="Restriction endonuclease-like"/>
    <property type="match status" value="1"/>
</dbReference>
<dbReference type="PANTHER" id="PTHR34039">
    <property type="entry name" value="UPF0102 PROTEIN YRAN"/>
    <property type="match status" value="1"/>
</dbReference>
<evidence type="ECO:0000256" key="2">
    <source>
        <dbReference type="HAMAP-Rule" id="MF_00048"/>
    </source>
</evidence>
<dbReference type="RefSeq" id="WP_018746907.1">
    <property type="nucleotide sequence ID" value="NZ_BSOZ01000030.1"/>
</dbReference>
<gene>
    <name evidence="3" type="ORF">GCM10007860_21170</name>
</gene>
<dbReference type="NCBIfam" id="TIGR00252">
    <property type="entry name" value="YraN family protein"/>
    <property type="match status" value="1"/>
</dbReference>
<dbReference type="Pfam" id="PF02021">
    <property type="entry name" value="UPF0102"/>
    <property type="match status" value="1"/>
</dbReference>
<dbReference type="InterPro" id="IPR003509">
    <property type="entry name" value="UPF0102_YraN-like"/>
</dbReference>
<comment type="caution">
    <text evidence="3">The sequence shown here is derived from an EMBL/GenBank/DDBJ whole genome shotgun (WGS) entry which is preliminary data.</text>
</comment>
<evidence type="ECO:0000256" key="1">
    <source>
        <dbReference type="ARBA" id="ARBA00006738"/>
    </source>
</evidence>
<dbReference type="InterPro" id="IPR011856">
    <property type="entry name" value="tRNA_endonuc-like_dom_sf"/>
</dbReference>
<dbReference type="NCBIfam" id="NF009154">
    <property type="entry name" value="PRK12497.3-3"/>
    <property type="match status" value="1"/>
</dbReference>